<dbReference type="EMBL" id="AESD01000010">
    <property type="protein sequence ID" value="EHJ15260.1"/>
    <property type="molecule type" value="Genomic_DNA"/>
</dbReference>
<gene>
    <name evidence="3" type="ORF">CWATWH0003_0071</name>
</gene>
<dbReference type="PATRIC" id="fig|423471.3.peg.66"/>
<evidence type="ECO:0000313" key="3">
    <source>
        <dbReference type="EMBL" id="EHJ15260.1"/>
    </source>
</evidence>
<evidence type="ECO:0000256" key="1">
    <source>
        <dbReference type="SAM" id="Coils"/>
    </source>
</evidence>
<organism evidence="3 4">
    <name type="scientific">Crocosphaera watsonii WH 0003</name>
    <dbReference type="NCBI Taxonomy" id="423471"/>
    <lineage>
        <taxon>Bacteria</taxon>
        <taxon>Bacillati</taxon>
        <taxon>Cyanobacteriota</taxon>
        <taxon>Cyanophyceae</taxon>
        <taxon>Oscillatoriophycideae</taxon>
        <taxon>Chroococcales</taxon>
        <taxon>Aphanothecaceae</taxon>
        <taxon>Crocosphaera</taxon>
    </lineage>
</organism>
<sequence length="679" mass="77757">MLDNSSENIKKDTLWKIIESRDASLERLLKECHQASENHVTLLEKLDTANRSLAETQQQVNYLAFQNSNLLDNLAATQQEVEKLKSINLKFQNRVAIYSQTLNELNFHNFQIKQHNAELKNQLNVQQENLNSKYKKIDALQEKINSLNASVETLQIGRVAFKQVIKSLLRKTKTEKLLTIYKKLVNKSSSNLEENQEIISPKPELDTSSVEEESRVESASVKVNLISDSTEALIVLRGVTFNNELDIQDVSEEPLRFFSEIVSKPSQILCISPDARMASLIQALAYGGAEVFCFACSPNLAISLQTVGVKMIWQDLGSWMVETQQTNLSEFDVVCLGQNPSLVDWALLHNRLSNNTKIITQADVQALNPKDFNLHQSLFKSWEVSNLTFNGLKLYDSPPSNWKDPLDIISPLHQYQQWPWHDPNIRIPSTLPSGKPWPKISVVTVTFNQGKYIEETIRSILQQNYPNLEYILIDACSTDNTHEILGRYKDQFAHCIIEPDKGQSDALNKGFSLATGDILAWLNSDDCYVPDSLFRVALAFDRYVTDMVAGGVQLREDFCPTPFKVHHSKLPFGEVVPLPTEQLLDLDKCWQQGHFFYQPEVFWTRELWERSGGKVREDLFYSMDYELWVRMSVNQAKIVHIPEPLVAYRVHEKQKTYGDDIPFLPELTSVRDQFLSIDR</sequence>
<keyword evidence="1" id="KW-0175">Coiled coil</keyword>
<name>G5IXR1_CROWT</name>
<accession>G5IXR1</accession>
<evidence type="ECO:0000259" key="2">
    <source>
        <dbReference type="Pfam" id="PF00535"/>
    </source>
</evidence>
<dbReference type="InterPro" id="IPR029044">
    <property type="entry name" value="Nucleotide-diphossugar_trans"/>
</dbReference>
<dbReference type="Proteomes" id="UP000003477">
    <property type="component" value="Unassembled WGS sequence"/>
</dbReference>
<dbReference type="CDD" id="cd06433">
    <property type="entry name" value="GT_2_WfgS_like"/>
    <property type="match status" value="1"/>
</dbReference>
<comment type="caution">
    <text evidence="3">The sequence shown here is derived from an EMBL/GenBank/DDBJ whole genome shotgun (WGS) entry which is preliminary data.</text>
</comment>
<dbReference type="SUPFAM" id="SSF53448">
    <property type="entry name" value="Nucleotide-diphospho-sugar transferases"/>
    <property type="match status" value="1"/>
</dbReference>
<dbReference type="InterPro" id="IPR001173">
    <property type="entry name" value="Glyco_trans_2-like"/>
</dbReference>
<feature type="coiled-coil region" evidence="1">
    <location>
        <begin position="25"/>
        <end position="157"/>
    </location>
</feature>
<dbReference type="PANTHER" id="PTHR22916">
    <property type="entry name" value="GLYCOSYLTRANSFERASE"/>
    <property type="match status" value="1"/>
</dbReference>
<protein>
    <submittedName>
        <fullName evidence="3">Glycosyl transferase, group 2 family protein</fullName>
    </submittedName>
</protein>
<dbReference type="RefSeq" id="WP_007308759.1">
    <property type="nucleotide sequence ID" value="NZ_AESD01000010.1"/>
</dbReference>
<dbReference type="Gene3D" id="3.90.550.10">
    <property type="entry name" value="Spore Coat Polysaccharide Biosynthesis Protein SpsA, Chain A"/>
    <property type="match status" value="1"/>
</dbReference>
<dbReference type="AlphaFoldDB" id="G5IXR1"/>
<proteinExistence type="predicted"/>
<dbReference type="GeneID" id="88764053"/>
<keyword evidence="3" id="KW-0808">Transferase</keyword>
<evidence type="ECO:0000313" key="4">
    <source>
        <dbReference type="Proteomes" id="UP000003477"/>
    </source>
</evidence>
<dbReference type="GO" id="GO:0016740">
    <property type="term" value="F:transferase activity"/>
    <property type="evidence" value="ECO:0007669"/>
    <property type="project" value="UniProtKB-KW"/>
</dbReference>
<feature type="domain" description="Glycosyltransferase 2-like" evidence="2">
    <location>
        <begin position="441"/>
        <end position="566"/>
    </location>
</feature>
<reference evidence="3 4" key="1">
    <citation type="journal article" date="2011" name="Front. Microbiol.">
        <title>Two Strains of Crocosphaera watsonii with Highly Conserved Genomes are Distinguished by Strain-Specific Features.</title>
        <authorList>
            <person name="Bench S.R."/>
            <person name="Ilikchyan I.N."/>
            <person name="Tripp H.J."/>
            <person name="Zehr J.P."/>
        </authorList>
    </citation>
    <scope>NUCLEOTIDE SEQUENCE [LARGE SCALE GENOMIC DNA]</scope>
    <source>
        <strain evidence="3 4">WH 0003</strain>
    </source>
</reference>
<dbReference type="Pfam" id="PF00535">
    <property type="entry name" value="Glycos_transf_2"/>
    <property type="match status" value="1"/>
</dbReference>
<dbReference type="PANTHER" id="PTHR22916:SF65">
    <property type="entry name" value="SLR1065 PROTEIN"/>
    <property type="match status" value="1"/>
</dbReference>